<sequence length="784" mass="86340">MSRTRHNRAGSRAQALLPRDPGFFTHLPYLIELDDEIVRTRQNGLMISLEIAGLDGMTAAPHDIHELRRALAAMIDGLDERFSFYIHRLHRQSVLGLTPIPGEGFAGDLDRAWRNHLEAQDLHDFVVVLTVVSSLPAPLRIPLFGKAAAKLLEADTDARQHDLRELVEVLENGLPHVITRRLKISDGSLIGFYTAISTGLLAPAWRGEMSLIAEDAVASSATFYRDEIIFDEGIGGPRHAAMLAVKRYSQETWPGILDALDSPLDTVICHSFTPIAAEKIAGRVRLRVEQMRAADDLATTIQQQLIETADEVESGGKSVGLHQLTITVFADSREALDHRISKIKGMAERVRVKLTRCTHSLEASFFASHPGNMDYQCWGMTVATTTFADMASLHMSDAGSPAEALHWRTPITVFQSVSGAPHRFSFQGPGRPEAEPPLGHTLVLGPSDSGKTTTVAFLAAQALRVRPRIIIFDKDEGLKSLVAALGGAYARIRAGQPTGLNPLLTETGSRGEAWLMDWLSALIERRGTLSPIQSAALKSAIRRIAAAPEALRSFQHFESLVGDVQDGRELAMRVAEWGPEGRYNWVFGATDQPVVDFRRSNVVGLDMTEILEHASERTAILSYIFRRLELMFEDRVPTLLIIDEAHAALDDAFFAARMPKWAVTMRKLAVTMVLMTQFPSQIEASRAKTILEGLPHRLIFPNGQATPSQYDGLNLTENQLGFVLEGQYGPRRALWNGPTGSTLLDVDLSPLGPLLTALSGGKSAMRAFGEGFETRPFFWRMDHA</sequence>
<feature type="domain" description="AAA+ ATPase" evidence="4">
    <location>
        <begin position="437"/>
        <end position="704"/>
    </location>
</feature>
<keyword evidence="6" id="KW-1185">Reference proteome</keyword>
<dbReference type="InterPro" id="IPR003593">
    <property type="entry name" value="AAA+_ATPase"/>
</dbReference>
<dbReference type="SMART" id="SM00382">
    <property type="entry name" value="AAA"/>
    <property type="match status" value="1"/>
</dbReference>
<dbReference type="EMBL" id="WMIG01000037">
    <property type="protein sequence ID" value="MTH62469.1"/>
    <property type="molecule type" value="Genomic_DNA"/>
</dbReference>
<keyword evidence="3" id="KW-0067">ATP-binding</keyword>
<dbReference type="OrthoDB" id="9816422at2"/>
<proteinExistence type="inferred from homology"/>
<dbReference type="AlphaFoldDB" id="A0A844HTI9"/>
<evidence type="ECO:0000256" key="1">
    <source>
        <dbReference type="ARBA" id="ARBA00006512"/>
    </source>
</evidence>
<comment type="similarity">
    <text evidence="1">Belongs to the TrbE/VirB4 family.</text>
</comment>
<dbReference type="InterPro" id="IPR051162">
    <property type="entry name" value="T4SS_component"/>
</dbReference>
<comment type="caution">
    <text evidence="5">The sequence shown here is derived from an EMBL/GenBank/DDBJ whole genome shotgun (WGS) entry which is preliminary data.</text>
</comment>
<accession>A0A844HTI9</accession>
<dbReference type="SUPFAM" id="SSF52540">
    <property type="entry name" value="P-loop containing nucleoside triphosphate hydrolases"/>
    <property type="match status" value="1"/>
</dbReference>
<dbReference type="InterPro" id="IPR018145">
    <property type="entry name" value="CagE_TrbE_VirB_cntrl_dom"/>
</dbReference>
<evidence type="ECO:0000313" key="5">
    <source>
        <dbReference type="EMBL" id="MTH62469.1"/>
    </source>
</evidence>
<evidence type="ECO:0000313" key="6">
    <source>
        <dbReference type="Proteomes" id="UP000449846"/>
    </source>
</evidence>
<dbReference type="Proteomes" id="UP000449846">
    <property type="component" value="Unassembled WGS sequence"/>
</dbReference>
<dbReference type="GO" id="GO:0005524">
    <property type="term" value="F:ATP binding"/>
    <property type="evidence" value="ECO:0007669"/>
    <property type="project" value="UniProtKB-KW"/>
</dbReference>
<keyword evidence="2" id="KW-0547">Nucleotide-binding</keyword>
<dbReference type="Gene3D" id="3.40.50.300">
    <property type="entry name" value="P-loop containing nucleotide triphosphate hydrolases"/>
    <property type="match status" value="2"/>
</dbReference>
<dbReference type="PANTHER" id="PTHR30121">
    <property type="entry name" value="UNCHARACTERIZED PROTEIN YJGR-RELATED"/>
    <property type="match status" value="1"/>
</dbReference>
<dbReference type="PANTHER" id="PTHR30121:SF12">
    <property type="entry name" value="TYPE IV SECRETION SYSTEM PROTEIN CAGE"/>
    <property type="match status" value="1"/>
</dbReference>
<organism evidence="5 6">
    <name type="scientific">Paracoccus litorisediminis</name>
    <dbReference type="NCBI Taxonomy" id="2006130"/>
    <lineage>
        <taxon>Bacteria</taxon>
        <taxon>Pseudomonadati</taxon>
        <taxon>Pseudomonadota</taxon>
        <taxon>Alphaproteobacteria</taxon>
        <taxon>Rhodobacterales</taxon>
        <taxon>Paracoccaceae</taxon>
        <taxon>Paracoccus</taxon>
    </lineage>
</organism>
<evidence type="ECO:0000256" key="2">
    <source>
        <dbReference type="ARBA" id="ARBA00022741"/>
    </source>
</evidence>
<reference evidence="5 6" key="1">
    <citation type="submission" date="2019-11" db="EMBL/GenBank/DDBJ databases">
        <authorList>
            <person name="Dong K."/>
        </authorList>
    </citation>
    <scope>NUCLEOTIDE SEQUENCE [LARGE SCALE GENOMIC DNA]</scope>
    <source>
        <strain evidence="5 6">NBRC 112902</strain>
    </source>
</reference>
<name>A0A844HTI9_9RHOB</name>
<gene>
    <name evidence="5" type="ORF">GL300_25145</name>
</gene>
<dbReference type="RefSeq" id="WP_155042415.1">
    <property type="nucleotide sequence ID" value="NZ_WMIG01000037.1"/>
</dbReference>
<evidence type="ECO:0000256" key="3">
    <source>
        <dbReference type="ARBA" id="ARBA00022840"/>
    </source>
</evidence>
<dbReference type="InterPro" id="IPR027417">
    <property type="entry name" value="P-loop_NTPase"/>
</dbReference>
<protein>
    <recommendedName>
        <fullName evidence="4">AAA+ ATPase domain-containing protein</fullName>
    </recommendedName>
</protein>
<evidence type="ECO:0000259" key="4">
    <source>
        <dbReference type="SMART" id="SM00382"/>
    </source>
</evidence>
<dbReference type="Pfam" id="PF03135">
    <property type="entry name" value="CagE_TrbE_VirB"/>
    <property type="match status" value="1"/>
</dbReference>